<dbReference type="Proteomes" id="UP000238937">
    <property type="component" value="Unassembled WGS sequence"/>
</dbReference>
<sequence length="274" mass="30646">MFSILLLLLEVQTAMNAKKSRRRGVVLSLTGQQKLETARRQIEKAERYGDRLTLDELSERTQLAISTITRVLEAQIGVDKLIWRSLRNAPPLDDLLRDLMAFLNPDLSPPVELRHLLQGLQTGRYLVILDNLETLLDAERVGQFRSGYDRYGELLRSIGEVAHQSCVIVTSREKPADVAILEGDGAAVQVLSLGGSADAARAILDDKGLIGTIEERQLLCDRYSNSPLALKIVATSIRDLCNGYIEHFLGEDTFIFNGIRLLLDRHFQRLSAIL</sequence>
<keyword evidence="2" id="KW-1185">Reference proteome</keyword>
<evidence type="ECO:0008006" key="3">
    <source>
        <dbReference type="Google" id="ProtNLM"/>
    </source>
</evidence>
<gene>
    <name evidence="1" type="ORF">C7B77_25870</name>
</gene>
<dbReference type="EMBL" id="PVWO01000534">
    <property type="protein sequence ID" value="PSB44032.1"/>
    <property type="molecule type" value="Genomic_DNA"/>
</dbReference>
<protein>
    <recommendedName>
        <fullName evidence="3">NB-ARC domain-containing protein</fullName>
    </recommendedName>
</protein>
<proteinExistence type="predicted"/>
<dbReference type="AlphaFoldDB" id="A0A2T1FGA7"/>
<dbReference type="Gene3D" id="3.40.50.300">
    <property type="entry name" value="P-loop containing nucleotide triphosphate hydrolases"/>
    <property type="match status" value="1"/>
</dbReference>
<name>A0A2T1FGA7_9CYAN</name>
<dbReference type="InterPro" id="IPR027417">
    <property type="entry name" value="P-loop_NTPase"/>
</dbReference>
<accession>A0A2T1FGA7</accession>
<evidence type="ECO:0000313" key="1">
    <source>
        <dbReference type="EMBL" id="PSB44032.1"/>
    </source>
</evidence>
<organism evidence="1 2">
    <name type="scientific">Chamaesiphon polymorphus CCALA 037</name>
    <dbReference type="NCBI Taxonomy" id="2107692"/>
    <lineage>
        <taxon>Bacteria</taxon>
        <taxon>Bacillati</taxon>
        <taxon>Cyanobacteriota</taxon>
        <taxon>Cyanophyceae</taxon>
        <taxon>Gomontiellales</taxon>
        <taxon>Chamaesiphonaceae</taxon>
        <taxon>Chamaesiphon</taxon>
    </lineage>
</organism>
<dbReference type="RefSeq" id="WP_106311759.1">
    <property type="nucleotide sequence ID" value="NZ_PVWO01000534.1"/>
</dbReference>
<evidence type="ECO:0000313" key="2">
    <source>
        <dbReference type="Proteomes" id="UP000238937"/>
    </source>
</evidence>
<dbReference type="OrthoDB" id="434800at2"/>
<comment type="caution">
    <text evidence="1">The sequence shown here is derived from an EMBL/GenBank/DDBJ whole genome shotgun (WGS) entry which is preliminary data.</text>
</comment>
<reference evidence="1 2" key="1">
    <citation type="submission" date="2018-03" db="EMBL/GenBank/DDBJ databases">
        <title>The ancient ancestry and fast evolution of plastids.</title>
        <authorList>
            <person name="Moore K.R."/>
            <person name="Magnabosco C."/>
            <person name="Momper L."/>
            <person name="Gold D.A."/>
            <person name="Bosak T."/>
            <person name="Fournier G.P."/>
        </authorList>
    </citation>
    <scope>NUCLEOTIDE SEQUENCE [LARGE SCALE GENOMIC DNA]</scope>
    <source>
        <strain evidence="1 2">CCALA 037</strain>
    </source>
</reference>
<dbReference type="SUPFAM" id="SSF52540">
    <property type="entry name" value="P-loop containing nucleoside triphosphate hydrolases"/>
    <property type="match status" value="1"/>
</dbReference>